<dbReference type="InterPro" id="IPR001623">
    <property type="entry name" value="DnaJ_domain"/>
</dbReference>
<evidence type="ECO:0000256" key="8">
    <source>
        <dbReference type="ARBA" id="ARBA00023186"/>
    </source>
</evidence>
<keyword evidence="3" id="KW-0479">Metal-binding</keyword>
<dbReference type="Pfam" id="PF00684">
    <property type="entry name" value="DnaJ_CXXCXGXG"/>
    <property type="match status" value="1"/>
</dbReference>
<dbReference type="GO" id="GO:0005524">
    <property type="term" value="F:ATP binding"/>
    <property type="evidence" value="ECO:0007669"/>
    <property type="project" value="InterPro"/>
</dbReference>
<keyword evidence="5" id="KW-0863">Zinc-finger</keyword>
<evidence type="ECO:0000256" key="5">
    <source>
        <dbReference type="ARBA" id="ARBA00022771"/>
    </source>
</evidence>
<dbReference type="PRINTS" id="PR00625">
    <property type="entry name" value="JDOMAIN"/>
</dbReference>
<evidence type="ECO:0000256" key="3">
    <source>
        <dbReference type="ARBA" id="ARBA00022723"/>
    </source>
</evidence>
<name>A0A381RES0_9ZZZZ</name>
<evidence type="ECO:0000256" key="4">
    <source>
        <dbReference type="ARBA" id="ARBA00022737"/>
    </source>
</evidence>
<dbReference type="CDD" id="cd10719">
    <property type="entry name" value="DnaJ_zf"/>
    <property type="match status" value="1"/>
</dbReference>
<keyword evidence="7" id="KW-0346">Stress response</keyword>
<dbReference type="GO" id="GO:0006260">
    <property type="term" value="P:DNA replication"/>
    <property type="evidence" value="ECO:0007669"/>
    <property type="project" value="UniProtKB-KW"/>
</dbReference>
<dbReference type="FunFam" id="2.60.260.20:FF:000005">
    <property type="entry name" value="Chaperone protein dnaJ 1, mitochondrial"/>
    <property type="match status" value="1"/>
</dbReference>
<sequence>MARDASDQDIKSAYRKLALKYHPDRNPGDSVAEEQFKEAAEAYAILADHEKRAAYDRFGHAGLSGSPSGGVDPTIFEDFGDILGNLGDVFGFGDMFGGRRRAGPRRGADLRYDLDISFEDAAHGSETTLQLPREEPCQGCKGSGAAPGSTPDTCSQCGGRGQLHYQQGFLTVARTCGRCRGAGKVISTPCEACGGTGHITQDRKLTVKIPAGISTDQRLRLQGEGELGERGAPPGDLYVVVHVAEHQFFQRNGDDLLCVVPVPYPTMILGGNITVPTLNGDESVVVPKGTQTGARFRVKGKGMPNVSGRGQGDLFIEVQVDTPNRISKEQQVLLEKLARTMDDHKVEPRNRVARDEDRPFFERVKNIFG</sequence>
<dbReference type="SUPFAM" id="SSF46565">
    <property type="entry name" value="Chaperone J-domain"/>
    <property type="match status" value="1"/>
</dbReference>
<feature type="domain" description="CR-type" evidence="11">
    <location>
        <begin position="124"/>
        <end position="202"/>
    </location>
</feature>
<dbReference type="Pfam" id="PF01556">
    <property type="entry name" value="DnaJ_C"/>
    <property type="match status" value="1"/>
</dbReference>
<dbReference type="InterPro" id="IPR036869">
    <property type="entry name" value="J_dom_sf"/>
</dbReference>
<keyword evidence="8" id="KW-0143">Chaperone</keyword>
<protein>
    <recommendedName>
        <fullName evidence="13">Chaperone protein DnaJ</fullName>
    </recommendedName>
</protein>
<dbReference type="Gene3D" id="1.10.287.110">
    <property type="entry name" value="DnaJ domain"/>
    <property type="match status" value="1"/>
</dbReference>
<dbReference type="PANTHER" id="PTHR43096">
    <property type="entry name" value="DNAJ HOMOLOG 1, MITOCHONDRIAL-RELATED"/>
    <property type="match status" value="1"/>
</dbReference>
<feature type="domain" description="J" evidence="10">
    <location>
        <begin position="1"/>
        <end position="59"/>
    </location>
</feature>
<dbReference type="Gene3D" id="2.60.260.20">
    <property type="entry name" value="Urease metallochaperone UreE, N-terminal domain"/>
    <property type="match status" value="2"/>
</dbReference>
<evidence type="ECO:0000256" key="9">
    <source>
        <dbReference type="SAM" id="MobiDB-lite"/>
    </source>
</evidence>
<dbReference type="InterPro" id="IPR001305">
    <property type="entry name" value="HSP_DnaJ_Cys-rich_dom"/>
</dbReference>
<dbReference type="CDD" id="cd10747">
    <property type="entry name" value="DnaJ_C"/>
    <property type="match status" value="1"/>
</dbReference>
<keyword evidence="6" id="KW-0862">Zinc</keyword>
<dbReference type="InterPro" id="IPR012724">
    <property type="entry name" value="DnaJ"/>
</dbReference>
<dbReference type="Pfam" id="PF00226">
    <property type="entry name" value="DnaJ"/>
    <property type="match status" value="1"/>
</dbReference>
<dbReference type="SUPFAM" id="SSF57938">
    <property type="entry name" value="DnaJ/Hsp40 cysteine-rich domain"/>
    <property type="match status" value="1"/>
</dbReference>
<evidence type="ECO:0000256" key="7">
    <source>
        <dbReference type="ARBA" id="ARBA00023016"/>
    </source>
</evidence>
<keyword evidence="1" id="KW-0963">Cytoplasm</keyword>
<dbReference type="GO" id="GO:0051082">
    <property type="term" value="F:unfolded protein binding"/>
    <property type="evidence" value="ECO:0007669"/>
    <property type="project" value="InterPro"/>
</dbReference>
<dbReference type="CDD" id="cd06257">
    <property type="entry name" value="DnaJ"/>
    <property type="match status" value="1"/>
</dbReference>
<dbReference type="PANTHER" id="PTHR43096:SF48">
    <property type="entry name" value="CHAPERONE PROTEIN DNAJ"/>
    <property type="match status" value="1"/>
</dbReference>
<dbReference type="PROSITE" id="PS51188">
    <property type="entry name" value="ZF_CR"/>
    <property type="match status" value="1"/>
</dbReference>
<dbReference type="GO" id="GO:0042026">
    <property type="term" value="P:protein refolding"/>
    <property type="evidence" value="ECO:0007669"/>
    <property type="project" value="TreeGrafter"/>
</dbReference>
<dbReference type="InterPro" id="IPR018253">
    <property type="entry name" value="DnaJ_domain_CS"/>
</dbReference>
<evidence type="ECO:0000256" key="2">
    <source>
        <dbReference type="ARBA" id="ARBA00022705"/>
    </source>
</evidence>
<accession>A0A381RES0</accession>
<keyword evidence="2" id="KW-0235">DNA replication</keyword>
<dbReference type="GO" id="GO:0008270">
    <property type="term" value="F:zinc ion binding"/>
    <property type="evidence" value="ECO:0007669"/>
    <property type="project" value="UniProtKB-KW"/>
</dbReference>
<dbReference type="GO" id="GO:0031072">
    <property type="term" value="F:heat shock protein binding"/>
    <property type="evidence" value="ECO:0007669"/>
    <property type="project" value="InterPro"/>
</dbReference>
<evidence type="ECO:0000259" key="11">
    <source>
        <dbReference type="PROSITE" id="PS51188"/>
    </source>
</evidence>
<dbReference type="SMART" id="SM00271">
    <property type="entry name" value="DnaJ"/>
    <property type="match status" value="1"/>
</dbReference>
<dbReference type="HAMAP" id="MF_01152">
    <property type="entry name" value="DnaJ"/>
    <property type="match status" value="1"/>
</dbReference>
<dbReference type="NCBIfam" id="NF008035">
    <property type="entry name" value="PRK10767.1"/>
    <property type="match status" value="1"/>
</dbReference>
<dbReference type="SUPFAM" id="SSF49493">
    <property type="entry name" value="HSP40/DnaJ peptide-binding domain"/>
    <property type="match status" value="2"/>
</dbReference>
<keyword evidence="4" id="KW-0677">Repeat</keyword>
<evidence type="ECO:0000259" key="10">
    <source>
        <dbReference type="PROSITE" id="PS50076"/>
    </source>
</evidence>
<evidence type="ECO:0000256" key="6">
    <source>
        <dbReference type="ARBA" id="ARBA00022833"/>
    </source>
</evidence>
<dbReference type="Gene3D" id="2.10.230.10">
    <property type="entry name" value="Heat shock protein DnaJ, cysteine-rich domain"/>
    <property type="match status" value="1"/>
</dbReference>
<evidence type="ECO:0008006" key="13">
    <source>
        <dbReference type="Google" id="ProtNLM"/>
    </source>
</evidence>
<proteinExistence type="inferred from homology"/>
<dbReference type="GO" id="GO:0009408">
    <property type="term" value="P:response to heat"/>
    <property type="evidence" value="ECO:0007669"/>
    <property type="project" value="InterPro"/>
</dbReference>
<dbReference type="FunFam" id="2.10.230.10:FF:000002">
    <property type="entry name" value="Molecular chaperone DnaJ"/>
    <property type="match status" value="1"/>
</dbReference>
<feature type="region of interest" description="Disordered" evidence="9">
    <location>
        <begin position="125"/>
        <end position="145"/>
    </location>
</feature>
<dbReference type="EMBL" id="UINC01001881">
    <property type="protein sequence ID" value="SUZ90282.1"/>
    <property type="molecule type" value="Genomic_DNA"/>
</dbReference>
<dbReference type="NCBIfam" id="TIGR02349">
    <property type="entry name" value="DnaJ_bact"/>
    <property type="match status" value="1"/>
</dbReference>
<reference evidence="12" key="1">
    <citation type="submission" date="2018-05" db="EMBL/GenBank/DDBJ databases">
        <authorList>
            <person name="Lanie J.A."/>
            <person name="Ng W.-L."/>
            <person name="Kazmierczak K.M."/>
            <person name="Andrzejewski T.M."/>
            <person name="Davidsen T.M."/>
            <person name="Wayne K.J."/>
            <person name="Tettelin H."/>
            <person name="Glass J.I."/>
            <person name="Rusch D."/>
            <person name="Podicherti R."/>
            <person name="Tsui H.-C.T."/>
            <person name="Winkler M.E."/>
        </authorList>
    </citation>
    <scope>NUCLEOTIDE SEQUENCE</scope>
</reference>
<evidence type="ECO:0000256" key="1">
    <source>
        <dbReference type="ARBA" id="ARBA00022490"/>
    </source>
</evidence>
<dbReference type="InterPro" id="IPR002939">
    <property type="entry name" value="DnaJ_C"/>
</dbReference>
<dbReference type="AlphaFoldDB" id="A0A381RES0"/>
<dbReference type="PROSITE" id="PS00636">
    <property type="entry name" value="DNAJ_1"/>
    <property type="match status" value="1"/>
</dbReference>
<gene>
    <name evidence="12" type="ORF">METZ01_LOCUS43136</name>
</gene>
<evidence type="ECO:0000313" key="12">
    <source>
        <dbReference type="EMBL" id="SUZ90282.1"/>
    </source>
</evidence>
<dbReference type="InterPro" id="IPR036410">
    <property type="entry name" value="HSP_DnaJ_Cys-rich_dom_sf"/>
</dbReference>
<dbReference type="InterPro" id="IPR008971">
    <property type="entry name" value="HSP40/DnaJ_pept-bd"/>
</dbReference>
<dbReference type="PROSITE" id="PS50076">
    <property type="entry name" value="DNAJ_2"/>
    <property type="match status" value="1"/>
</dbReference>
<dbReference type="GO" id="GO:0005737">
    <property type="term" value="C:cytoplasm"/>
    <property type="evidence" value="ECO:0007669"/>
    <property type="project" value="TreeGrafter"/>
</dbReference>
<organism evidence="12">
    <name type="scientific">marine metagenome</name>
    <dbReference type="NCBI Taxonomy" id="408172"/>
    <lineage>
        <taxon>unclassified sequences</taxon>
        <taxon>metagenomes</taxon>
        <taxon>ecological metagenomes</taxon>
    </lineage>
</organism>